<dbReference type="OrthoDB" id="8480244at2"/>
<keyword evidence="2" id="KW-1185">Reference proteome</keyword>
<dbReference type="Pfam" id="PF07310">
    <property type="entry name" value="PAS_5"/>
    <property type="match status" value="1"/>
</dbReference>
<proteinExistence type="predicted"/>
<dbReference type="InParanoid" id="A0A2G4YRY9"/>
<dbReference type="InterPro" id="IPR009922">
    <property type="entry name" value="DUF1457"/>
</dbReference>
<comment type="caution">
    <text evidence="1">The sequence shown here is derived from an EMBL/GenBank/DDBJ whole genome shotgun (WGS) entry which is preliminary data.</text>
</comment>
<protein>
    <submittedName>
        <fullName evidence="1">PAS domain-containing protein</fullName>
    </submittedName>
</protein>
<evidence type="ECO:0000313" key="1">
    <source>
        <dbReference type="EMBL" id="PHZ85037.1"/>
    </source>
</evidence>
<reference evidence="1 2" key="1">
    <citation type="submission" date="2017-10" db="EMBL/GenBank/DDBJ databases">
        <title>Frigbacter circumglobatus gen. nov. sp. nov., isolated from sediment cultured in situ.</title>
        <authorList>
            <person name="Zhao Z."/>
        </authorList>
    </citation>
    <scope>NUCLEOTIDE SEQUENCE [LARGE SCALE GENOMIC DNA]</scope>
    <source>
        <strain evidence="1 2">ZYL</strain>
    </source>
</reference>
<dbReference type="AlphaFoldDB" id="A0A2G4YRY9"/>
<evidence type="ECO:0000313" key="2">
    <source>
        <dbReference type="Proteomes" id="UP000229730"/>
    </source>
</evidence>
<name>A0A2G4YRY9_9PROT</name>
<gene>
    <name evidence="1" type="ORF">CRD36_09985</name>
</gene>
<accession>A0A2G4YRY9</accession>
<dbReference type="RefSeq" id="WP_099472745.1">
    <property type="nucleotide sequence ID" value="NZ_CP041025.1"/>
</dbReference>
<sequence length="175" mass="19697">MLKSNRTSIVKIDEVGDLDHIPVSELRALYNYWCAKKGDRVMPSRSDIRPAEIVDLLPKVGLIDVEHAPRRYRLRLLGTEVVLALGQEMTGKYLDEISPSGSGMARLNKLVEHKAGYYVTSQLDWMNRGFQKYQAVFLPLGDEKGVVNMILCGMRPYFQKGYVQGQGVAVGPNRL</sequence>
<dbReference type="Proteomes" id="UP000229730">
    <property type="component" value="Unassembled WGS sequence"/>
</dbReference>
<dbReference type="EMBL" id="PDEM01000020">
    <property type="protein sequence ID" value="PHZ85037.1"/>
    <property type="molecule type" value="Genomic_DNA"/>
</dbReference>
<organism evidence="1 2">
    <name type="scientific">Paremcibacter congregatus</name>
    <dbReference type="NCBI Taxonomy" id="2043170"/>
    <lineage>
        <taxon>Bacteria</taxon>
        <taxon>Pseudomonadati</taxon>
        <taxon>Pseudomonadota</taxon>
        <taxon>Alphaproteobacteria</taxon>
        <taxon>Emcibacterales</taxon>
        <taxon>Emcibacteraceae</taxon>
        <taxon>Paremcibacter</taxon>
    </lineage>
</organism>